<feature type="region of interest" description="Disordered" evidence="1">
    <location>
        <begin position="57"/>
        <end position="78"/>
    </location>
</feature>
<dbReference type="Proteomes" id="UP000777265">
    <property type="component" value="Unassembled WGS sequence"/>
</dbReference>
<gene>
    <name evidence="3" type="ORF">GXY80_12930</name>
</gene>
<dbReference type="Gene3D" id="2.60.40.10">
    <property type="entry name" value="Immunoglobulins"/>
    <property type="match status" value="1"/>
</dbReference>
<dbReference type="SUPFAM" id="SSF49313">
    <property type="entry name" value="Cadherin-like"/>
    <property type="match status" value="1"/>
</dbReference>
<comment type="caution">
    <text evidence="3">The sequence shown here is derived from an EMBL/GenBank/DDBJ whole genome shotgun (WGS) entry which is preliminary data.</text>
</comment>
<feature type="transmembrane region" description="Helical" evidence="2">
    <location>
        <begin position="27"/>
        <end position="48"/>
    </location>
</feature>
<reference evidence="3" key="2">
    <citation type="submission" date="2020-01" db="EMBL/GenBank/DDBJ databases">
        <authorList>
            <person name="Campanaro S."/>
        </authorList>
    </citation>
    <scope>NUCLEOTIDE SEQUENCE</scope>
    <source>
        <strain evidence="3">AS06rmzACSIP_7</strain>
    </source>
</reference>
<name>A0A971M5V2_9BACT</name>
<evidence type="ECO:0000256" key="1">
    <source>
        <dbReference type="SAM" id="MobiDB-lite"/>
    </source>
</evidence>
<keyword evidence="2" id="KW-0812">Transmembrane</keyword>
<accession>A0A971M5V2</accession>
<dbReference type="AlphaFoldDB" id="A0A971M5V2"/>
<feature type="compositionally biased region" description="Basic and acidic residues" evidence="1">
    <location>
        <begin position="10"/>
        <end position="22"/>
    </location>
</feature>
<dbReference type="GO" id="GO:0005509">
    <property type="term" value="F:calcium ion binding"/>
    <property type="evidence" value="ECO:0007669"/>
    <property type="project" value="InterPro"/>
</dbReference>
<proteinExistence type="predicted"/>
<dbReference type="InterPro" id="IPR013783">
    <property type="entry name" value="Ig-like_fold"/>
</dbReference>
<feature type="region of interest" description="Disordered" evidence="1">
    <location>
        <begin position="1"/>
        <end position="22"/>
    </location>
</feature>
<evidence type="ECO:0000313" key="3">
    <source>
        <dbReference type="EMBL" id="NLW36359.1"/>
    </source>
</evidence>
<keyword evidence="2" id="KW-1133">Transmembrane helix</keyword>
<protein>
    <recommendedName>
        <fullName evidence="5">Cadherin domain-containing protein</fullName>
    </recommendedName>
</protein>
<dbReference type="CDD" id="cd11304">
    <property type="entry name" value="Cadherin_repeat"/>
    <property type="match status" value="1"/>
</dbReference>
<evidence type="ECO:0000256" key="2">
    <source>
        <dbReference type="SAM" id="Phobius"/>
    </source>
</evidence>
<keyword evidence="2" id="KW-0472">Membrane</keyword>
<reference evidence="3" key="1">
    <citation type="journal article" date="2020" name="Biotechnol. Biofuels">
        <title>New insights from the biogas microbiome by comprehensive genome-resolved metagenomics of nearly 1600 species originating from multiple anaerobic digesters.</title>
        <authorList>
            <person name="Campanaro S."/>
            <person name="Treu L."/>
            <person name="Rodriguez-R L.M."/>
            <person name="Kovalovszki A."/>
            <person name="Ziels R.M."/>
            <person name="Maus I."/>
            <person name="Zhu X."/>
            <person name="Kougias P.G."/>
            <person name="Basile A."/>
            <person name="Luo G."/>
            <person name="Schluter A."/>
            <person name="Konstantinidis K.T."/>
            <person name="Angelidaki I."/>
        </authorList>
    </citation>
    <scope>NUCLEOTIDE SEQUENCE</scope>
    <source>
        <strain evidence="3">AS06rmzACSIP_7</strain>
    </source>
</reference>
<organism evidence="3 4">
    <name type="scientific">Syntrophorhabdus aromaticivorans</name>
    <dbReference type="NCBI Taxonomy" id="328301"/>
    <lineage>
        <taxon>Bacteria</taxon>
        <taxon>Pseudomonadati</taxon>
        <taxon>Thermodesulfobacteriota</taxon>
        <taxon>Syntrophorhabdia</taxon>
        <taxon>Syntrophorhabdales</taxon>
        <taxon>Syntrophorhabdaceae</taxon>
        <taxon>Syntrophorhabdus</taxon>
    </lineage>
</organism>
<dbReference type="Pfam" id="PF05345">
    <property type="entry name" value="He_PIG"/>
    <property type="match status" value="1"/>
</dbReference>
<evidence type="ECO:0008006" key="5">
    <source>
        <dbReference type="Google" id="ProtNLM"/>
    </source>
</evidence>
<dbReference type="EMBL" id="JAAYEE010000239">
    <property type="protein sequence ID" value="NLW36359.1"/>
    <property type="molecule type" value="Genomic_DNA"/>
</dbReference>
<sequence length="267" mass="28854">MPTEFILPKDPAETRGREDPERPRNKLNLLVVCCGVAVLILVLVYCGYRKTTKPAATEPTVSEAADIGADADPSSGEDETIAKKRIFTQGIRNAKLVFETIDGKSRIKVAAPDVKNAPGITWTFEWTKNGQPFGQGDTVSGFRRGEVLAVKITPYDGETYGTSKILRTEIKNTVPEVTVEKGATITAVEGNSLSYQVKAVDPDGDPLAYSLIDAPKGMTVDPKTGLITWPVESRDRGPYSVKVTITDGQGGESIYPLNINLAEPTIK</sequence>
<dbReference type="GO" id="GO:0016020">
    <property type="term" value="C:membrane"/>
    <property type="evidence" value="ECO:0007669"/>
    <property type="project" value="InterPro"/>
</dbReference>
<dbReference type="InterPro" id="IPR015919">
    <property type="entry name" value="Cadherin-like_sf"/>
</dbReference>
<evidence type="ECO:0000313" key="4">
    <source>
        <dbReference type="Proteomes" id="UP000777265"/>
    </source>
</evidence>